<dbReference type="CDD" id="cd20960">
    <property type="entry name" value="IgV_CAR_like"/>
    <property type="match status" value="1"/>
</dbReference>
<organism evidence="24 25">
    <name type="scientific">Panthera pardus</name>
    <name type="common">Leopard</name>
    <name type="synonym">Felis pardus</name>
    <dbReference type="NCBI Taxonomy" id="9691"/>
    <lineage>
        <taxon>Eukaryota</taxon>
        <taxon>Metazoa</taxon>
        <taxon>Chordata</taxon>
        <taxon>Craniata</taxon>
        <taxon>Vertebrata</taxon>
        <taxon>Euteleostomi</taxon>
        <taxon>Mammalia</taxon>
        <taxon>Eutheria</taxon>
        <taxon>Laurasiatheria</taxon>
        <taxon>Carnivora</taxon>
        <taxon>Feliformia</taxon>
        <taxon>Felidae</taxon>
        <taxon>Pantherinae</taxon>
        <taxon>Panthera</taxon>
    </lineage>
</organism>
<evidence type="ECO:0000256" key="12">
    <source>
        <dbReference type="ARBA" id="ARBA00023136"/>
    </source>
</evidence>
<evidence type="ECO:0000256" key="1">
    <source>
        <dbReference type="ARBA" id="ARBA00004435"/>
    </source>
</evidence>
<dbReference type="CDD" id="cd12087">
    <property type="entry name" value="TM_EGFR-like"/>
    <property type="match status" value="1"/>
</dbReference>
<dbReference type="CTD" id="1525"/>
<dbReference type="GO" id="GO:0016323">
    <property type="term" value="C:basolateral plasma membrane"/>
    <property type="evidence" value="ECO:0007669"/>
    <property type="project" value="UniProtKB-SubCell"/>
</dbReference>
<dbReference type="InterPro" id="IPR013106">
    <property type="entry name" value="Ig_V-set"/>
</dbReference>
<dbReference type="SUPFAM" id="SSF48726">
    <property type="entry name" value="Immunoglobulin"/>
    <property type="match status" value="2"/>
</dbReference>
<dbReference type="AlphaFoldDB" id="A0A9V1GJ16"/>
<dbReference type="InterPro" id="IPR003598">
    <property type="entry name" value="Ig_sub2"/>
</dbReference>
<evidence type="ECO:0000256" key="18">
    <source>
        <dbReference type="ARBA" id="ARBA00023319"/>
    </source>
</evidence>
<keyword evidence="8" id="KW-0677">Repeat</keyword>
<dbReference type="GO" id="GO:0050839">
    <property type="term" value="F:cell adhesion molecule binding"/>
    <property type="evidence" value="ECO:0007669"/>
    <property type="project" value="TreeGrafter"/>
</dbReference>
<keyword evidence="15 25" id="KW-0675">Receptor</keyword>
<feature type="domain" description="Ig-like" evidence="23">
    <location>
        <begin position="31"/>
        <end position="156"/>
    </location>
</feature>
<dbReference type="PANTHER" id="PTHR44468">
    <property type="entry name" value="COXSACKIEVIRUS AND ADENOVIRUS RECEPTOR-RELATED"/>
    <property type="match status" value="1"/>
</dbReference>
<dbReference type="CDD" id="cd00096">
    <property type="entry name" value="Ig"/>
    <property type="match status" value="1"/>
</dbReference>
<gene>
    <name evidence="25" type="primary">CXADR</name>
</gene>
<dbReference type="InterPro" id="IPR013783">
    <property type="entry name" value="Ig-like_fold"/>
</dbReference>
<keyword evidence="18" id="KW-0393">Immunoglobulin domain</keyword>
<feature type="domain" description="Ig-like" evidence="23">
    <location>
        <begin position="161"/>
        <end position="236"/>
    </location>
</feature>
<keyword evidence="17" id="KW-0449">Lipoprotein</keyword>
<dbReference type="SMART" id="SM00408">
    <property type="entry name" value="IGc2"/>
    <property type="match status" value="2"/>
</dbReference>
<accession>A0A9V1GJ16</accession>
<evidence type="ECO:0000256" key="22">
    <source>
        <dbReference type="SAM" id="Phobius"/>
    </source>
</evidence>
<keyword evidence="4" id="KW-1003">Cell membrane</keyword>
<dbReference type="InterPro" id="IPR052307">
    <property type="entry name" value="EJ_Adhesion_Regulator"/>
</dbReference>
<evidence type="ECO:0000256" key="16">
    <source>
        <dbReference type="ARBA" id="ARBA00023180"/>
    </source>
</evidence>
<sequence length="372" mass="41708">MGKCSRQELMFVGLWKKTWRERAFEDREYVPHRRDFTRSLSITTPDQMIEKAKGETAYLPCKFTLSPEDQGPLDIEWLLSPADNQKVDQVIILYSGDKIYDDYYQDLKGRVHFTSNDLKSGDASINVTNLQLSDIGTYQCKVKKAPGVGNKKIQLTVLVKPSGTRCYVDGSEEIGSDFKLKCEPKEGSLPLQYQWQKLSNSQKLPASLLAEMTSPVISVKNATTEYSGTYSCTVTNRVGSDQCLLRLDVVPPSNRAGTIAGAVVGILLALVLIGFIVFCCRKKRREEKYEKEVHHDIREDVPPPKSRTSTARSYIGSNHSSLGSMSPSNMEGYSKTQYNQVPSEDFERTPQSPTLPPAKFKYAYKTDGITVV</sequence>
<keyword evidence="12 22" id="KW-0472">Membrane</keyword>
<evidence type="ECO:0000256" key="19">
    <source>
        <dbReference type="ARBA" id="ARBA00023768"/>
    </source>
</evidence>
<evidence type="ECO:0000256" key="21">
    <source>
        <dbReference type="SAM" id="MobiDB-lite"/>
    </source>
</evidence>
<evidence type="ECO:0000256" key="13">
    <source>
        <dbReference type="ARBA" id="ARBA00023139"/>
    </source>
</evidence>
<evidence type="ECO:0000313" key="24">
    <source>
        <dbReference type="Proteomes" id="UP001165780"/>
    </source>
</evidence>
<keyword evidence="5" id="KW-0597">Phosphoprotein</keyword>
<keyword evidence="24" id="KW-1185">Reference proteome</keyword>
<keyword evidence="10" id="KW-0965">Cell junction</keyword>
<dbReference type="Pfam" id="PF07686">
    <property type="entry name" value="V-set"/>
    <property type="match status" value="1"/>
</dbReference>
<dbReference type="InterPro" id="IPR003599">
    <property type="entry name" value="Ig_sub"/>
</dbReference>
<comment type="function">
    <text evidence="20">Component of the epithelial apical junction complex that may function as a homophilic cell adhesion molecule and is essential for tight junction integrity. Also involved in transepithelial migration of leukocytes through adhesive interactions with JAML a transmembrane protein of the plasma membrane of leukocytes. The interaction between both receptors also mediates the activation of gamma-delta T-cells, a subpopulation of T-cells residing in epithelia and involved in tissue homeostasis and repair. Upon epithelial CXADR-binding, JAML induces downstream cell signaling events in gamma-delta T-cells through PI3-kinase and MAP kinases. It results in proliferation and production of cytokines and growth factors by T-cells that in turn stimulate epithelial tissues repair.</text>
</comment>
<evidence type="ECO:0000256" key="15">
    <source>
        <dbReference type="ARBA" id="ARBA00023170"/>
    </source>
</evidence>
<keyword evidence="9" id="KW-0130">Cell adhesion</keyword>
<reference evidence="25" key="1">
    <citation type="submission" date="2025-08" db="UniProtKB">
        <authorList>
            <consortium name="RefSeq"/>
        </authorList>
    </citation>
    <scope>IDENTIFICATION</scope>
    <source>
        <tissue evidence="25">Whole blood</tissue>
    </source>
</reference>
<keyword evidence="3" id="KW-0796">Tight junction</keyword>
<dbReference type="GO" id="GO:0005923">
    <property type="term" value="C:bicellular tight junction"/>
    <property type="evidence" value="ECO:0007669"/>
    <property type="project" value="UniProtKB-SubCell"/>
</dbReference>
<dbReference type="GO" id="GO:0014704">
    <property type="term" value="C:intercalated disc"/>
    <property type="evidence" value="ECO:0007669"/>
    <property type="project" value="TreeGrafter"/>
</dbReference>
<dbReference type="PANTHER" id="PTHR44468:SF3">
    <property type="entry name" value="COXSACKIEVIRUS AND ADENOVIRUS RECEPTOR"/>
    <property type="match status" value="1"/>
</dbReference>
<evidence type="ECO:0000256" key="3">
    <source>
        <dbReference type="ARBA" id="ARBA00022427"/>
    </source>
</evidence>
<proteinExistence type="predicted"/>
<feature type="region of interest" description="Disordered" evidence="21">
    <location>
        <begin position="289"/>
        <end position="335"/>
    </location>
</feature>
<evidence type="ECO:0000256" key="20">
    <source>
        <dbReference type="ARBA" id="ARBA00037445"/>
    </source>
</evidence>
<evidence type="ECO:0000256" key="2">
    <source>
        <dbReference type="ARBA" id="ARBA00004536"/>
    </source>
</evidence>
<evidence type="ECO:0000256" key="10">
    <source>
        <dbReference type="ARBA" id="ARBA00022949"/>
    </source>
</evidence>
<dbReference type="PROSITE" id="PS50835">
    <property type="entry name" value="IG_LIKE"/>
    <property type="match status" value="2"/>
</dbReference>
<evidence type="ECO:0000259" key="23">
    <source>
        <dbReference type="PROSITE" id="PS50835"/>
    </source>
</evidence>
<dbReference type="Pfam" id="PF13927">
    <property type="entry name" value="Ig_3"/>
    <property type="match status" value="1"/>
</dbReference>
<dbReference type="GO" id="GO:0005912">
    <property type="term" value="C:adherens junction"/>
    <property type="evidence" value="ECO:0007669"/>
    <property type="project" value="UniProtKB-SubCell"/>
</dbReference>
<feature type="transmembrane region" description="Helical" evidence="22">
    <location>
        <begin position="259"/>
        <end position="280"/>
    </location>
</feature>
<dbReference type="GeneID" id="109277842"/>
<evidence type="ECO:0000256" key="5">
    <source>
        <dbReference type="ARBA" id="ARBA00022553"/>
    </source>
</evidence>
<evidence type="ECO:0000313" key="25">
    <source>
        <dbReference type="RefSeq" id="XP_019323308.1"/>
    </source>
</evidence>
<feature type="compositionally biased region" description="Polar residues" evidence="21">
    <location>
        <begin position="306"/>
        <end position="335"/>
    </location>
</feature>
<dbReference type="RefSeq" id="XP_019323308.1">
    <property type="nucleotide sequence ID" value="XM_019467763.2"/>
</dbReference>
<evidence type="ECO:0000256" key="6">
    <source>
        <dbReference type="ARBA" id="ARBA00022692"/>
    </source>
</evidence>
<dbReference type="SMART" id="SM00406">
    <property type="entry name" value="IGv"/>
    <property type="match status" value="1"/>
</dbReference>
<dbReference type="FunFam" id="2.60.40.10:FF:000493">
    <property type="entry name" value="Coxsackievirus and adenovirus receptor homolog"/>
    <property type="match status" value="1"/>
</dbReference>
<evidence type="ECO:0000256" key="11">
    <source>
        <dbReference type="ARBA" id="ARBA00022989"/>
    </source>
</evidence>
<keyword evidence="13" id="KW-0564">Palmitate</keyword>
<keyword evidence="16" id="KW-0325">Glycoprotein</keyword>
<evidence type="ECO:0000256" key="17">
    <source>
        <dbReference type="ARBA" id="ARBA00023288"/>
    </source>
</evidence>
<dbReference type="FunFam" id="2.60.40.10:FF:000095">
    <property type="entry name" value="immunoglobulin superfamily member 11 isoform X1"/>
    <property type="match status" value="1"/>
</dbReference>
<evidence type="ECO:0000256" key="4">
    <source>
        <dbReference type="ARBA" id="ARBA00022475"/>
    </source>
</evidence>
<evidence type="ECO:0000256" key="9">
    <source>
        <dbReference type="ARBA" id="ARBA00022889"/>
    </source>
</evidence>
<dbReference type="Proteomes" id="UP001165780">
    <property type="component" value="Unplaced"/>
</dbReference>
<dbReference type="InterPro" id="IPR036179">
    <property type="entry name" value="Ig-like_dom_sf"/>
</dbReference>
<dbReference type="InterPro" id="IPR007110">
    <property type="entry name" value="Ig-like_dom"/>
</dbReference>
<protein>
    <submittedName>
        <fullName evidence="25">Coxsackievirus and adenovirus receptor isoform X2</fullName>
    </submittedName>
</protein>
<dbReference type="SMART" id="SM00409">
    <property type="entry name" value="IG"/>
    <property type="match status" value="2"/>
</dbReference>
<keyword evidence="11 22" id="KW-1133">Transmembrane helix</keyword>
<dbReference type="GO" id="GO:0034109">
    <property type="term" value="P:homotypic cell-cell adhesion"/>
    <property type="evidence" value="ECO:0007669"/>
    <property type="project" value="TreeGrafter"/>
</dbReference>
<name>A0A9V1GJ16_PANPR</name>
<feature type="compositionally biased region" description="Basic and acidic residues" evidence="21">
    <location>
        <begin position="289"/>
        <end position="302"/>
    </location>
</feature>
<dbReference type="Gene3D" id="2.60.40.10">
    <property type="entry name" value="Immunoglobulins"/>
    <property type="match status" value="2"/>
</dbReference>
<evidence type="ECO:0000256" key="7">
    <source>
        <dbReference type="ARBA" id="ARBA00022729"/>
    </source>
</evidence>
<keyword evidence="14" id="KW-1015">Disulfide bond</keyword>
<comment type="subcellular location">
    <subcellularLocation>
        <location evidence="19">Basolateral cell membrane</location>
        <topology evidence="19">Single-pass type I membrane protein</topology>
    </subcellularLocation>
    <subcellularLocation>
        <location evidence="2">Cell junction</location>
        <location evidence="2">Adherens junction</location>
    </subcellularLocation>
    <subcellularLocation>
        <location evidence="1">Cell junction</location>
        <location evidence="1">Tight junction</location>
    </subcellularLocation>
</comment>
<evidence type="ECO:0000256" key="14">
    <source>
        <dbReference type="ARBA" id="ARBA00023157"/>
    </source>
</evidence>
<evidence type="ECO:0000256" key="8">
    <source>
        <dbReference type="ARBA" id="ARBA00022737"/>
    </source>
</evidence>
<keyword evidence="7" id="KW-0732">Signal</keyword>
<keyword evidence="6 22" id="KW-0812">Transmembrane</keyword>